<gene>
    <name evidence="5" type="ORF">U0035_03285</name>
</gene>
<evidence type="ECO:0000256" key="1">
    <source>
        <dbReference type="ARBA" id="ARBA00023015"/>
    </source>
</evidence>
<name>A0ABZ0W7K0_9BACT</name>
<accession>A0ABZ0W7K0</accession>
<reference evidence="5 6" key="1">
    <citation type="submission" date="2023-12" db="EMBL/GenBank/DDBJ databases">
        <title>Genome sequencing and assembly of bacterial species from a model synthetic community.</title>
        <authorList>
            <person name="Hogle S.L."/>
        </authorList>
    </citation>
    <scope>NUCLEOTIDE SEQUENCE [LARGE SCALE GENOMIC DNA]</scope>
    <source>
        <strain evidence="5 6">HAMBI_3031</strain>
    </source>
</reference>
<dbReference type="PANTHER" id="PTHR43280:SF32">
    <property type="entry name" value="TRANSCRIPTIONAL REGULATORY PROTEIN"/>
    <property type="match status" value="1"/>
</dbReference>
<dbReference type="InterPro" id="IPR009057">
    <property type="entry name" value="Homeodomain-like_sf"/>
</dbReference>
<evidence type="ECO:0000313" key="6">
    <source>
        <dbReference type="Proteomes" id="UP001325680"/>
    </source>
</evidence>
<dbReference type="PANTHER" id="PTHR43280">
    <property type="entry name" value="ARAC-FAMILY TRANSCRIPTIONAL REGULATOR"/>
    <property type="match status" value="1"/>
</dbReference>
<dbReference type="PRINTS" id="PR00032">
    <property type="entry name" value="HTHARAC"/>
</dbReference>
<dbReference type="InterPro" id="IPR020449">
    <property type="entry name" value="Tscrpt_reg_AraC-type_HTH"/>
</dbReference>
<sequence length="271" mass="30604">MSYPIEIKDKAKNTKGIKIEAFRKNVRTTAPHKHHSYIELVYLSAGSGRHTIDADTFIIIPPVLHIIQQDQLHFWNIDSDPAGYVLILKKTFVDQYFDYELNYLLSRVSTCSALNIDPEKAPAIESLFELLVQENKGIEKQNAVLIHLMKALLTKLLQQLPTSVTKSPGNLYFSFCEQLSASKSLINNVAYYARQLHTSPQNLNAACKRQAGKPASVIISAHIVSEASRLLLYTQQSVSEIAYRLGFKDNSHFTKYFKKHTGSTPSQLRLP</sequence>
<keyword evidence="2" id="KW-0238">DNA-binding</keyword>
<keyword evidence="3" id="KW-0804">Transcription</keyword>
<dbReference type="Proteomes" id="UP001325680">
    <property type="component" value="Chromosome"/>
</dbReference>
<keyword evidence="6" id="KW-1185">Reference proteome</keyword>
<dbReference type="EMBL" id="CP139960">
    <property type="protein sequence ID" value="WQD39171.1"/>
    <property type="molecule type" value="Genomic_DNA"/>
</dbReference>
<feature type="domain" description="HTH araC/xylS-type" evidence="4">
    <location>
        <begin position="188"/>
        <end position="271"/>
    </location>
</feature>
<evidence type="ECO:0000256" key="2">
    <source>
        <dbReference type="ARBA" id="ARBA00023125"/>
    </source>
</evidence>
<dbReference type="Gene3D" id="1.10.10.60">
    <property type="entry name" value="Homeodomain-like"/>
    <property type="match status" value="1"/>
</dbReference>
<dbReference type="RefSeq" id="WP_114792915.1">
    <property type="nucleotide sequence ID" value="NZ_CP139960.1"/>
</dbReference>
<protein>
    <submittedName>
        <fullName evidence="5">Helix-turn-helix transcriptional regulator</fullName>
    </submittedName>
</protein>
<dbReference type="SUPFAM" id="SSF46689">
    <property type="entry name" value="Homeodomain-like"/>
    <property type="match status" value="1"/>
</dbReference>
<proteinExistence type="predicted"/>
<keyword evidence="1" id="KW-0805">Transcription regulation</keyword>
<organism evidence="5 6">
    <name type="scientific">Niabella yanshanensis</name>
    <dbReference type="NCBI Taxonomy" id="577386"/>
    <lineage>
        <taxon>Bacteria</taxon>
        <taxon>Pseudomonadati</taxon>
        <taxon>Bacteroidota</taxon>
        <taxon>Chitinophagia</taxon>
        <taxon>Chitinophagales</taxon>
        <taxon>Chitinophagaceae</taxon>
        <taxon>Niabella</taxon>
    </lineage>
</organism>
<dbReference type="SMART" id="SM00342">
    <property type="entry name" value="HTH_ARAC"/>
    <property type="match status" value="1"/>
</dbReference>
<dbReference type="PROSITE" id="PS01124">
    <property type="entry name" value="HTH_ARAC_FAMILY_2"/>
    <property type="match status" value="1"/>
</dbReference>
<evidence type="ECO:0000256" key="3">
    <source>
        <dbReference type="ARBA" id="ARBA00023163"/>
    </source>
</evidence>
<dbReference type="Pfam" id="PF12833">
    <property type="entry name" value="HTH_18"/>
    <property type="match status" value="1"/>
</dbReference>
<dbReference type="InterPro" id="IPR018060">
    <property type="entry name" value="HTH_AraC"/>
</dbReference>
<evidence type="ECO:0000259" key="4">
    <source>
        <dbReference type="PROSITE" id="PS01124"/>
    </source>
</evidence>
<evidence type="ECO:0000313" key="5">
    <source>
        <dbReference type="EMBL" id="WQD39171.1"/>
    </source>
</evidence>